<dbReference type="InterPro" id="IPR051453">
    <property type="entry name" value="MBL_Glyoxalase_II"/>
</dbReference>
<dbReference type="GO" id="GO:0046872">
    <property type="term" value="F:metal ion binding"/>
    <property type="evidence" value="ECO:0007669"/>
    <property type="project" value="UniProtKB-KW"/>
</dbReference>
<comment type="cofactor">
    <cofactor evidence="1">
        <name>Zn(2+)</name>
        <dbReference type="ChEBI" id="CHEBI:29105"/>
    </cofactor>
</comment>
<dbReference type="InterPro" id="IPR001279">
    <property type="entry name" value="Metallo-B-lactamas"/>
</dbReference>
<reference evidence="6" key="1">
    <citation type="submission" date="2018-05" db="EMBL/GenBank/DDBJ databases">
        <authorList>
            <person name="Lanie J.A."/>
            <person name="Ng W.-L."/>
            <person name="Kazmierczak K.M."/>
            <person name="Andrzejewski T.M."/>
            <person name="Davidsen T.M."/>
            <person name="Wayne K.J."/>
            <person name="Tettelin H."/>
            <person name="Glass J.I."/>
            <person name="Rusch D."/>
            <person name="Podicherti R."/>
            <person name="Tsui H.-C.T."/>
            <person name="Winkler M.E."/>
        </authorList>
    </citation>
    <scope>NUCLEOTIDE SEQUENCE</scope>
</reference>
<protein>
    <recommendedName>
        <fullName evidence="5">Metallo-beta-lactamase domain-containing protein</fullName>
    </recommendedName>
</protein>
<evidence type="ECO:0000313" key="6">
    <source>
        <dbReference type="EMBL" id="SUZ61608.1"/>
    </source>
</evidence>
<feature type="domain" description="Metallo-beta-lactamase" evidence="5">
    <location>
        <begin position="12"/>
        <end position="191"/>
    </location>
</feature>
<dbReference type="SMART" id="SM00849">
    <property type="entry name" value="Lactamase_B"/>
    <property type="match status" value="1"/>
</dbReference>
<dbReference type="EMBL" id="UINC01000815">
    <property type="protein sequence ID" value="SUZ61608.1"/>
    <property type="molecule type" value="Genomic_DNA"/>
</dbReference>
<evidence type="ECO:0000256" key="3">
    <source>
        <dbReference type="ARBA" id="ARBA00022801"/>
    </source>
</evidence>
<dbReference type="Gene3D" id="3.60.15.10">
    <property type="entry name" value="Ribonuclease Z/Hydroxyacylglutathione hydrolase-like"/>
    <property type="match status" value="1"/>
</dbReference>
<name>A0A381P5X5_9ZZZZ</name>
<keyword evidence="2" id="KW-0479">Metal-binding</keyword>
<organism evidence="6">
    <name type="scientific">marine metagenome</name>
    <dbReference type="NCBI Taxonomy" id="408172"/>
    <lineage>
        <taxon>unclassified sequences</taxon>
        <taxon>metagenomes</taxon>
        <taxon>ecological metagenomes</taxon>
    </lineage>
</organism>
<dbReference type="AlphaFoldDB" id="A0A381P5X5"/>
<dbReference type="GO" id="GO:0016787">
    <property type="term" value="F:hydrolase activity"/>
    <property type="evidence" value="ECO:0007669"/>
    <property type="project" value="UniProtKB-KW"/>
</dbReference>
<evidence type="ECO:0000256" key="2">
    <source>
        <dbReference type="ARBA" id="ARBA00022723"/>
    </source>
</evidence>
<accession>A0A381P5X5</accession>
<keyword evidence="4" id="KW-0862">Zinc</keyword>
<dbReference type="SUPFAM" id="SSF56281">
    <property type="entry name" value="Metallo-hydrolase/oxidoreductase"/>
    <property type="match status" value="1"/>
</dbReference>
<proteinExistence type="predicted"/>
<evidence type="ECO:0000259" key="5">
    <source>
        <dbReference type="SMART" id="SM00849"/>
    </source>
</evidence>
<dbReference type="Pfam" id="PF00753">
    <property type="entry name" value="Lactamase_B"/>
    <property type="match status" value="1"/>
</dbReference>
<keyword evidence="3" id="KW-0378">Hydrolase</keyword>
<sequence length="216" mass="23298">MEVQCFTGGNFAQNGYVAWCEVTGQCVIVDPGAAALDMVAAVKAGAGDLTAILLTHAHLDHVEGLGVIRDYTDAPTYLHPADRELFDNLPVQAAMFGLSSSQLDPPEREFEDGGSFNFGESVFKVIHTPGHCRGHVILYEESDNLAFVGDLVFAGSVGRTDLPGGDYQTLFKSIREHVLTMPGETRLLTGHGPETTVEHERTTNPFLIPHYGGELA</sequence>
<evidence type="ECO:0000256" key="4">
    <source>
        <dbReference type="ARBA" id="ARBA00022833"/>
    </source>
</evidence>
<dbReference type="PANTHER" id="PTHR46233">
    <property type="entry name" value="HYDROXYACYLGLUTATHIONE HYDROLASE GLOC"/>
    <property type="match status" value="1"/>
</dbReference>
<dbReference type="InterPro" id="IPR036866">
    <property type="entry name" value="RibonucZ/Hydroxyglut_hydro"/>
</dbReference>
<dbReference type="PANTHER" id="PTHR46233:SF3">
    <property type="entry name" value="HYDROXYACYLGLUTATHIONE HYDROLASE GLOC"/>
    <property type="match status" value="1"/>
</dbReference>
<evidence type="ECO:0000256" key="1">
    <source>
        <dbReference type="ARBA" id="ARBA00001947"/>
    </source>
</evidence>
<gene>
    <name evidence="6" type="ORF">METZ01_LOCUS14462</name>
</gene>